<dbReference type="EMBL" id="JACHVP010000003">
    <property type="protein sequence ID" value="MBB2967993.1"/>
    <property type="molecule type" value="Genomic_DNA"/>
</dbReference>
<dbReference type="InterPro" id="IPR002347">
    <property type="entry name" value="SDR_fam"/>
</dbReference>
<keyword evidence="2 3" id="KW-0560">Oxidoreductase</keyword>
<dbReference type="GO" id="GO:0008678">
    <property type="term" value="F:2-deoxy-D-gluconate 3-dehydrogenase activity"/>
    <property type="evidence" value="ECO:0007669"/>
    <property type="project" value="UniProtKB-EC"/>
</dbReference>
<dbReference type="EC" id="1.1.1.125" evidence="3"/>
<proteinExistence type="inferred from homology"/>
<dbReference type="CDD" id="cd05233">
    <property type="entry name" value="SDR_c"/>
    <property type="match status" value="1"/>
</dbReference>
<dbReference type="Proteomes" id="UP000538196">
    <property type="component" value="Unassembled WGS sequence"/>
</dbReference>
<reference evidence="3 4" key="1">
    <citation type="submission" date="2020-08" db="EMBL/GenBank/DDBJ databases">
        <title>Sequencing the genomes of 1000 actinobacteria strains.</title>
        <authorList>
            <person name="Klenk H.-P."/>
        </authorList>
    </citation>
    <scope>NUCLEOTIDE SEQUENCE [LARGE SCALE GENOMIC DNA]</scope>
    <source>
        <strain evidence="3 4">DSM 20146</strain>
    </source>
</reference>
<dbReference type="PANTHER" id="PTHR42760">
    <property type="entry name" value="SHORT-CHAIN DEHYDROGENASES/REDUCTASES FAMILY MEMBER"/>
    <property type="match status" value="1"/>
</dbReference>
<dbReference type="RefSeq" id="WP_021765433.1">
    <property type="nucleotide sequence ID" value="NZ_JACHVP010000003.1"/>
</dbReference>
<comment type="caution">
    <text evidence="3">The sequence shown here is derived from an EMBL/GenBank/DDBJ whole genome shotgun (WGS) entry which is preliminary data.</text>
</comment>
<dbReference type="InterPro" id="IPR020904">
    <property type="entry name" value="Sc_DH/Rdtase_CS"/>
</dbReference>
<sequence>MDQTFSNAIIIVTGAASGIGNTVARHFAERGALVAGVDLSDKVKSAMAELPGTGHLAFAHDLTDPEAATGIVDAIVRAVGAPTILVNSAGVALNQPALEVTAGRWRATLDVNLSASFYMAQAAARVMVPSGYGRIINIASQAAIVALPDHAAYAASKAGILGLTRVLALEWARSGVTVNAISPTIVETPMAVMAWSGEKGERARADIPVGRFAKPEEVASLVAYLASADAGMVTGENVVLDGGYSIA</sequence>
<dbReference type="InterPro" id="IPR036291">
    <property type="entry name" value="NAD(P)-bd_dom_sf"/>
</dbReference>
<comment type="similarity">
    <text evidence="1">Belongs to the short-chain dehydrogenases/reductases (SDR) family.</text>
</comment>
<dbReference type="PRINTS" id="PR00080">
    <property type="entry name" value="SDRFAMILY"/>
</dbReference>
<dbReference type="PANTHER" id="PTHR42760:SF115">
    <property type="entry name" value="3-OXOACYL-[ACYL-CARRIER-PROTEIN] REDUCTASE FABG"/>
    <property type="match status" value="1"/>
</dbReference>
<keyword evidence="4" id="KW-1185">Reference proteome</keyword>
<protein>
    <submittedName>
        <fullName evidence="3">2-deoxy-D-gluconate 3-dehydrogenase</fullName>
        <ecNumber evidence="3">1.1.1.125</ecNumber>
    </submittedName>
</protein>
<dbReference type="SUPFAM" id="SSF51735">
    <property type="entry name" value="NAD(P)-binding Rossmann-fold domains"/>
    <property type="match status" value="1"/>
</dbReference>
<organism evidence="3 4">
    <name type="scientific">Leifsonia aquatica</name>
    <name type="common">Corynebacterium aquaticum</name>
    <dbReference type="NCBI Taxonomy" id="144185"/>
    <lineage>
        <taxon>Bacteria</taxon>
        <taxon>Bacillati</taxon>
        <taxon>Actinomycetota</taxon>
        <taxon>Actinomycetes</taxon>
        <taxon>Micrococcales</taxon>
        <taxon>Microbacteriaceae</taxon>
        <taxon>Leifsonia</taxon>
    </lineage>
</organism>
<evidence type="ECO:0000313" key="4">
    <source>
        <dbReference type="Proteomes" id="UP000538196"/>
    </source>
</evidence>
<name>A0A7W4UXC1_LEIAQ</name>
<dbReference type="PRINTS" id="PR00081">
    <property type="entry name" value="GDHRDH"/>
</dbReference>
<dbReference type="NCBIfam" id="NF005309">
    <property type="entry name" value="PRK06841.1"/>
    <property type="match status" value="1"/>
</dbReference>
<evidence type="ECO:0000256" key="2">
    <source>
        <dbReference type="ARBA" id="ARBA00023002"/>
    </source>
</evidence>
<evidence type="ECO:0000256" key="1">
    <source>
        <dbReference type="ARBA" id="ARBA00006484"/>
    </source>
</evidence>
<dbReference type="AlphaFoldDB" id="A0A7W4UXC1"/>
<evidence type="ECO:0000313" key="3">
    <source>
        <dbReference type="EMBL" id="MBB2967993.1"/>
    </source>
</evidence>
<dbReference type="PROSITE" id="PS00061">
    <property type="entry name" value="ADH_SHORT"/>
    <property type="match status" value="1"/>
</dbReference>
<accession>A0A7W4UXC1</accession>
<dbReference type="Pfam" id="PF13561">
    <property type="entry name" value="adh_short_C2"/>
    <property type="match status" value="1"/>
</dbReference>
<dbReference type="FunFam" id="3.40.50.720:FF:000084">
    <property type="entry name" value="Short-chain dehydrogenase reductase"/>
    <property type="match status" value="1"/>
</dbReference>
<gene>
    <name evidence="3" type="ORF">FHX33_002763</name>
</gene>
<dbReference type="Gene3D" id="3.40.50.720">
    <property type="entry name" value="NAD(P)-binding Rossmann-like Domain"/>
    <property type="match status" value="1"/>
</dbReference>